<feature type="region of interest" description="Disordered" evidence="1">
    <location>
        <begin position="1"/>
        <end position="32"/>
    </location>
</feature>
<keyword evidence="3" id="KW-1185">Reference proteome</keyword>
<evidence type="ECO:0000313" key="3">
    <source>
        <dbReference type="Proteomes" id="UP001610446"/>
    </source>
</evidence>
<protein>
    <submittedName>
        <fullName evidence="2">Uncharacterized protein</fullName>
    </submittedName>
</protein>
<proteinExistence type="predicted"/>
<name>A0ABR4JWF3_9EURO</name>
<comment type="caution">
    <text evidence="2">The sequence shown here is derived from an EMBL/GenBank/DDBJ whole genome shotgun (WGS) entry which is preliminary data.</text>
</comment>
<gene>
    <name evidence="2" type="ORF">BJY01DRAFT_215184</name>
</gene>
<dbReference type="EMBL" id="JBFXLU010000083">
    <property type="protein sequence ID" value="KAL2844142.1"/>
    <property type="molecule type" value="Genomic_DNA"/>
</dbReference>
<evidence type="ECO:0000313" key="2">
    <source>
        <dbReference type="EMBL" id="KAL2844142.1"/>
    </source>
</evidence>
<sequence>MRHKRFVDTPGKAPLSARFPSAHERATSSSEHCPELTRITDALRQSDFPIFHSTHLYGPVKHTDIQNG</sequence>
<accession>A0ABR4JWF3</accession>
<dbReference type="Proteomes" id="UP001610446">
    <property type="component" value="Unassembled WGS sequence"/>
</dbReference>
<reference evidence="2 3" key="1">
    <citation type="submission" date="2024-07" db="EMBL/GenBank/DDBJ databases">
        <title>Section-level genome sequencing and comparative genomics of Aspergillus sections Usti and Cavernicolus.</title>
        <authorList>
            <consortium name="Lawrence Berkeley National Laboratory"/>
            <person name="Nybo J.L."/>
            <person name="Vesth T.C."/>
            <person name="Theobald S."/>
            <person name="Frisvad J.C."/>
            <person name="Larsen T.O."/>
            <person name="Kjaerboelling I."/>
            <person name="Rothschild-Mancinelli K."/>
            <person name="Lyhne E.K."/>
            <person name="Kogle M.E."/>
            <person name="Barry K."/>
            <person name="Clum A."/>
            <person name="Na H."/>
            <person name="Ledsgaard L."/>
            <person name="Lin J."/>
            <person name="Lipzen A."/>
            <person name="Kuo A."/>
            <person name="Riley R."/>
            <person name="Mondo S."/>
            <person name="Labutti K."/>
            <person name="Haridas S."/>
            <person name="Pangalinan J."/>
            <person name="Salamov A.A."/>
            <person name="Simmons B.A."/>
            <person name="Magnuson J.K."/>
            <person name="Chen J."/>
            <person name="Drula E."/>
            <person name="Henrissat B."/>
            <person name="Wiebenga A."/>
            <person name="Lubbers R.J."/>
            <person name="Gomes A.C."/>
            <person name="Makela M.R."/>
            <person name="Stajich J."/>
            <person name="Grigoriev I.V."/>
            <person name="Mortensen U.H."/>
            <person name="De Vries R.P."/>
            <person name="Baker S.E."/>
            <person name="Andersen M.R."/>
        </authorList>
    </citation>
    <scope>NUCLEOTIDE SEQUENCE [LARGE SCALE GENOMIC DNA]</scope>
    <source>
        <strain evidence="2 3">CBS 123904</strain>
    </source>
</reference>
<organism evidence="2 3">
    <name type="scientific">Aspergillus pseudoustus</name>
    <dbReference type="NCBI Taxonomy" id="1810923"/>
    <lineage>
        <taxon>Eukaryota</taxon>
        <taxon>Fungi</taxon>
        <taxon>Dikarya</taxon>
        <taxon>Ascomycota</taxon>
        <taxon>Pezizomycotina</taxon>
        <taxon>Eurotiomycetes</taxon>
        <taxon>Eurotiomycetidae</taxon>
        <taxon>Eurotiales</taxon>
        <taxon>Aspergillaceae</taxon>
        <taxon>Aspergillus</taxon>
        <taxon>Aspergillus subgen. Nidulantes</taxon>
    </lineage>
</organism>
<evidence type="ECO:0000256" key="1">
    <source>
        <dbReference type="SAM" id="MobiDB-lite"/>
    </source>
</evidence>